<feature type="compositionally biased region" description="Polar residues" evidence="1">
    <location>
        <begin position="174"/>
        <end position="186"/>
    </location>
</feature>
<name>A0A8S1GND4_9PELO</name>
<proteinExistence type="predicted"/>
<organism evidence="2 3">
    <name type="scientific">Caenorhabditis auriculariae</name>
    <dbReference type="NCBI Taxonomy" id="2777116"/>
    <lineage>
        <taxon>Eukaryota</taxon>
        <taxon>Metazoa</taxon>
        <taxon>Ecdysozoa</taxon>
        <taxon>Nematoda</taxon>
        <taxon>Chromadorea</taxon>
        <taxon>Rhabditida</taxon>
        <taxon>Rhabditina</taxon>
        <taxon>Rhabditomorpha</taxon>
        <taxon>Rhabditoidea</taxon>
        <taxon>Rhabditidae</taxon>
        <taxon>Peloderinae</taxon>
        <taxon>Caenorhabditis</taxon>
    </lineage>
</organism>
<reference evidence="2" key="1">
    <citation type="submission" date="2020-10" db="EMBL/GenBank/DDBJ databases">
        <authorList>
            <person name="Kikuchi T."/>
        </authorList>
    </citation>
    <scope>NUCLEOTIDE SEQUENCE</scope>
    <source>
        <strain evidence="2">NKZ352</strain>
    </source>
</reference>
<comment type="caution">
    <text evidence="2">The sequence shown here is derived from an EMBL/GenBank/DDBJ whole genome shotgun (WGS) entry which is preliminary data.</text>
</comment>
<dbReference type="OrthoDB" id="5821057at2759"/>
<evidence type="ECO:0000313" key="2">
    <source>
        <dbReference type="EMBL" id="CAD6185067.1"/>
    </source>
</evidence>
<accession>A0A8S1GND4</accession>
<gene>
    <name evidence="2" type="ORF">CAUJ_LOCUS986</name>
</gene>
<evidence type="ECO:0000313" key="3">
    <source>
        <dbReference type="Proteomes" id="UP000835052"/>
    </source>
</evidence>
<protein>
    <submittedName>
        <fullName evidence="2">Uncharacterized protein</fullName>
    </submittedName>
</protein>
<keyword evidence="3" id="KW-1185">Reference proteome</keyword>
<dbReference type="Proteomes" id="UP000835052">
    <property type="component" value="Unassembled WGS sequence"/>
</dbReference>
<evidence type="ECO:0000256" key="1">
    <source>
        <dbReference type="SAM" id="MobiDB-lite"/>
    </source>
</evidence>
<feature type="compositionally biased region" description="Low complexity" evidence="1">
    <location>
        <begin position="197"/>
        <end position="211"/>
    </location>
</feature>
<dbReference type="AlphaFoldDB" id="A0A8S1GND4"/>
<feature type="region of interest" description="Disordered" evidence="1">
    <location>
        <begin position="174"/>
        <end position="211"/>
    </location>
</feature>
<feature type="region of interest" description="Disordered" evidence="1">
    <location>
        <begin position="20"/>
        <end position="44"/>
    </location>
</feature>
<sequence>MTHLTAFPVALHLKTNYVGPGPKKRVPSGLGSGLQPNSSNPRSPTNFPAELVCLSRAHAPSYAKRSSSFCQEDATSPSFFVKSLPTPSVLLAFPHYRRMWHYRVVLLALLPFAVCLENHTITCGIPENISSLPEFAQEEIKEIWKNYVEKTPCDRELLIQQDVLEVIQSFDSQFSSKGDSLNSSGAKNEETTRSFLTNSERTTTPESTSPTFLDYDQIAAKGGTPIPLLSSQMKTPDVPARNTAEGDDYVDQTTFDDVAMLQFDSVKAPFLQTASSDVKQEFEKLWRDEDIPSENLRAVKIQTLAVSLLNSKQLMEYSRWATKRRRVLKAREEEMRHLSSDAKRTLRKMSKIKARDEQHNIAVSPEVRRELTAFVQKLNRRRSLKLVH</sequence>
<dbReference type="EMBL" id="CAJGYM010000002">
    <property type="protein sequence ID" value="CAD6185067.1"/>
    <property type="molecule type" value="Genomic_DNA"/>
</dbReference>
<feature type="compositionally biased region" description="Polar residues" evidence="1">
    <location>
        <begin position="34"/>
        <end position="44"/>
    </location>
</feature>